<keyword evidence="14" id="KW-1185">Reference proteome</keyword>
<evidence type="ECO:0000256" key="10">
    <source>
        <dbReference type="SAM" id="Phobius"/>
    </source>
</evidence>
<dbReference type="InterPro" id="IPR012336">
    <property type="entry name" value="Thioredoxin-like_fold"/>
</dbReference>
<dbReference type="GO" id="GO:0016491">
    <property type="term" value="F:oxidoreductase activity"/>
    <property type="evidence" value="ECO:0007669"/>
    <property type="project" value="UniProtKB-KW"/>
</dbReference>
<evidence type="ECO:0000256" key="3">
    <source>
        <dbReference type="ARBA" id="ARBA00022692"/>
    </source>
</evidence>
<evidence type="ECO:0000256" key="5">
    <source>
        <dbReference type="ARBA" id="ARBA00022989"/>
    </source>
</evidence>
<evidence type="ECO:0000259" key="11">
    <source>
        <dbReference type="Pfam" id="PF07884"/>
    </source>
</evidence>
<comment type="similarity">
    <text evidence="2">Belongs to the VKOR family.</text>
</comment>
<feature type="domain" description="Thioredoxin-like fold" evidence="12">
    <location>
        <begin position="365"/>
        <end position="518"/>
    </location>
</feature>
<dbReference type="Pfam" id="PF07884">
    <property type="entry name" value="VKOR"/>
    <property type="match status" value="1"/>
</dbReference>
<evidence type="ECO:0000313" key="14">
    <source>
        <dbReference type="Proteomes" id="UP001139193"/>
    </source>
</evidence>
<feature type="transmembrane region" description="Helical" evidence="10">
    <location>
        <begin position="153"/>
        <end position="170"/>
    </location>
</feature>
<evidence type="ECO:0000256" key="7">
    <source>
        <dbReference type="ARBA" id="ARBA00023136"/>
    </source>
</evidence>
<keyword evidence="8" id="KW-1015">Disulfide bond</keyword>
<dbReference type="SUPFAM" id="SSF52833">
    <property type="entry name" value="Thioredoxin-like"/>
    <property type="match status" value="1"/>
</dbReference>
<name>A0A9X1VJ46_9BACT</name>
<feature type="transmembrane region" description="Helical" evidence="10">
    <location>
        <begin position="213"/>
        <end position="231"/>
    </location>
</feature>
<feature type="transmembrane region" description="Helical" evidence="10">
    <location>
        <begin position="270"/>
        <end position="290"/>
    </location>
</feature>
<evidence type="ECO:0000256" key="2">
    <source>
        <dbReference type="ARBA" id="ARBA00006214"/>
    </source>
</evidence>
<evidence type="ECO:0000256" key="6">
    <source>
        <dbReference type="ARBA" id="ARBA00023002"/>
    </source>
</evidence>
<protein>
    <submittedName>
        <fullName evidence="13">Thioredoxin domain-containing protein</fullName>
    </submittedName>
</protein>
<dbReference type="Pfam" id="PF13462">
    <property type="entry name" value="Thioredoxin_4"/>
    <property type="match status" value="1"/>
</dbReference>
<feature type="transmembrane region" description="Helical" evidence="10">
    <location>
        <begin position="296"/>
        <end position="321"/>
    </location>
</feature>
<dbReference type="InterPro" id="IPR038354">
    <property type="entry name" value="VKOR_sf"/>
</dbReference>
<keyword evidence="9" id="KW-0676">Redox-active center</keyword>
<dbReference type="Proteomes" id="UP001139193">
    <property type="component" value="Unassembled WGS sequence"/>
</dbReference>
<comment type="caution">
    <text evidence="13">The sequence shown here is derived from an EMBL/GenBank/DDBJ whole genome shotgun (WGS) entry which is preliminary data.</text>
</comment>
<keyword evidence="7 10" id="KW-0472">Membrane</keyword>
<reference evidence="13" key="1">
    <citation type="submission" date="2022-03" db="EMBL/GenBank/DDBJ databases">
        <title>Bacterial whole genome sequence for Hymenobacter sp. DH14.</title>
        <authorList>
            <person name="Le V."/>
        </authorList>
    </citation>
    <scope>NUCLEOTIDE SEQUENCE</scope>
    <source>
        <strain evidence="13">DH14</strain>
    </source>
</reference>
<evidence type="ECO:0000256" key="4">
    <source>
        <dbReference type="ARBA" id="ARBA00022719"/>
    </source>
</evidence>
<feature type="transmembrane region" description="Helical" evidence="10">
    <location>
        <begin position="237"/>
        <end position="258"/>
    </location>
</feature>
<proteinExistence type="inferred from homology"/>
<keyword evidence="6" id="KW-0560">Oxidoreductase</keyword>
<evidence type="ECO:0000313" key="13">
    <source>
        <dbReference type="EMBL" id="MCI1187940.1"/>
    </source>
</evidence>
<dbReference type="InterPro" id="IPR036249">
    <property type="entry name" value="Thioredoxin-like_sf"/>
</dbReference>
<comment type="subcellular location">
    <subcellularLocation>
        <location evidence="1">Membrane</location>
        <topology evidence="1">Multi-pass membrane protein</topology>
    </subcellularLocation>
</comment>
<gene>
    <name evidence="13" type="ORF">MON38_10960</name>
</gene>
<evidence type="ECO:0000256" key="8">
    <source>
        <dbReference type="ARBA" id="ARBA00023157"/>
    </source>
</evidence>
<evidence type="ECO:0000256" key="9">
    <source>
        <dbReference type="ARBA" id="ARBA00023284"/>
    </source>
</evidence>
<dbReference type="GO" id="GO:0016020">
    <property type="term" value="C:membrane"/>
    <property type="evidence" value="ECO:0007669"/>
    <property type="project" value="UniProtKB-SubCell"/>
</dbReference>
<evidence type="ECO:0000256" key="1">
    <source>
        <dbReference type="ARBA" id="ARBA00004141"/>
    </source>
</evidence>
<dbReference type="InterPro" id="IPR012932">
    <property type="entry name" value="VKOR"/>
</dbReference>
<dbReference type="CDD" id="cd12921">
    <property type="entry name" value="VKOR_4"/>
    <property type="match status" value="1"/>
</dbReference>
<dbReference type="GO" id="GO:0048038">
    <property type="term" value="F:quinone binding"/>
    <property type="evidence" value="ECO:0007669"/>
    <property type="project" value="UniProtKB-KW"/>
</dbReference>
<dbReference type="RefSeq" id="WP_241936213.1">
    <property type="nucleotide sequence ID" value="NZ_JALBGC010000003.1"/>
</dbReference>
<dbReference type="EMBL" id="JALBGC010000003">
    <property type="protein sequence ID" value="MCI1187940.1"/>
    <property type="molecule type" value="Genomic_DNA"/>
</dbReference>
<accession>A0A9X1VJ46</accession>
<keyword evidence="4" id="KW-0874">Quinone</keyword>
<keyword evidence="3 10" id="KW-0812">Transmembrane</keyword>
<feature type="domain" description="Vitamin K epoxide reductase" evidence="11">
    <location>
        <begin position="156"/>
        <end position="285"/>
    </location>
</feature>
<dbReference type="Gene3D" id="1.20.1440.130">
    <property type="entry name" value="VKOR domain"/>
    <property type="match status" value="1"/>
</dbReference>
<dbReference type="Gene3D" id="3.40.30.10">
    <property type="entry name" value="Glutaredoxin"/>
    <property type="match status" value="1"/>
</dbReference>
<keyword evidence="5 10" id="KW-1133">Transmembrane helix</keyword>
<organism evidence="13 14">
    <name type="scientific">Hymenobacter cyanobacteriorum</name>
    <dbReference type="NCBI Taxonomy" id="2926463"/>
    <lineage>
        <taxon>Bacteria</taxon>
        <taxon>Pseudomonadati</taxon>
        <taxon>Bacteroidota</taxon>
        <taxon>Cytophagia</taxon>
        <taxon>Cytophagales</taxon>
        <taxon>Hymenobacteraceae</taxon>
        <taxon>Hymenobacter</taxon>
    </lineage>
</organism>
<evidence type="ECO:0000259" key="12">
    <source>
        <dbReference type="Pfam" id="PF13462"/>
    </source>
</evidence>
<dbReference type="AlphaFoldDB" id="A0A9X1VJ46"/>
<sequence>MEQAVARFLQLLRLPVARHECQQLIQSHPDYPALVSVSDALDSLGVNNYVAQFDEAEVDEVAFPYLAHLSDAQGNGDLVLITNAAELAAARANPTTWSGILVQADGLRVPPSPEQAQEVARERKQSVGRKLAWGLGAGLLLQPFFYLHGWVLAAAYGTALVGVVVGWVLLAKDLGITSEIVDDFCGGGSHAGCDEVLQADPVRLFNFFTLSEAAAAYFSWQVGLLLVAALAPATAAGLGLLAGAGALLGLPVVAFSLYYQQAVAKAWCRLCLVVDAVLLVQAGLAIYVLVGGGFVWSAFGLGSSLTAVLALLAISVLVVALKQFGLRYNEVHERELRLLRSKNSVSLFTAALLQQPRADLREFNQELVLGNPDAPIEILMVSNPFCAPCKRQHEQLDHLLALHPEKLKVRLRFVVSAADTGRFPTATQYLLHYWLTNIWGTPDEPARTATLLHDWYTVMNLDKFAATHPADFTDDYSLSTQLGTQHYVWVKQHGIARTPTLYLNGYQFPNAYKVADLQLMLPGLAEHFSQELVLAD</sequence>